<proteinExistence type="inferred from homology"/>
<sequence>MTASRIAARVLRIKPSPSSAAADRANELRRAGKSIINLVVGEPDFDTPAHIRQAACQAIDNGETRYTLNAGTTALREAIVAKLQRENGLSYPTSQVLVTSGAKAAIFNALAATLGVDDEVLIPAPYWVSYPDMVLACDGRPVTLPCPEENQFKLSAAQLRAAITPRTRWLLLNSPSNPSGATYSAEQYRALADVLLDYPDVLVMTDDIYEHIRYDERPLSHLLTVEPALRERVLIINGVSKTYAMTGWRIGYAAGPADIISAMATLQSQSTSNACSVSQAAAVAALQGEQSFVAESVKVYRQRRDRCLELINAIDGLSCIEPEGAFYLYINCGALLGKRTPDGKVLEADTDVVLYLLESQGVAVVAGTAYGLAPFFRMSTATAIETLESGCARIAAAVAELS</sequence>
<dbReference type="RefSeq" id="WP_131197075.1">
    <property type="nucleotide sequence ID" value="NZ_QJUL01000001.1"/>
</dbReference>
<dbReference type="Gene3D" id="3.40.640.10">
    <property type="entry name" value="Type I PLP-dependent aspartate aminotransferase-like (Major domain)"/>
    <property type="match status" value="1"/>
</dbReference>
<dbReference type="InterPro" id="IPR050596">
    <property type="entry name" value="AspAT/PAT-like"/>
</dbReference>
<dbReference type="EC" id="2.6.1.-" evidence="6"/>
<dbReference type="CDD" id="cd00609">
    <property type="entry name" value="AAT_like"/>
    <property type="match status" value="1"/>
</dbReference>
<evidence type="ECO:0000313" key="8">
    <source>
        <dbReference type="EMBL" id="TBU97485.1"/>
    </source>
</evidence>
<name>A0A4Q9R9U2_9GAMM</name>
<dbReference type="OrthoDB" id="9803354at2"/>
<evidence type="ECO:0000313" key="9">
    <source>
        <dbReference type="Proteomes" id="UP000293172"/>
    </source>
</evidence>
<feature type="domain" description="Aminotransferase class I/classII large" evidence="7">
    <location>
        <begin position="34"/>
        <end position="394"/>
    </location>
</feature>
<comment type="caution">
    <text evidence="8">The sequence shown here is derived from an EMBL/GenBank/DDBJ whole genome shotgun (WGS) entry which is preliminary data.</text>
</comment>
<evidence type="ECO:0000256" key="5">
    <source>
        <dbReference type="ARBA" id="ARBA00022898"/>
    </source>
</evidence>
<organism evidence="8 9">
    <name type="scientific">Phytopseudomonas dryadis</name>
    <dbReference type="NCBI Taxonomy" id="2487520"/>
    <lineage>
        <taxon>Bacteria</taxon>
        <taxon>Pseudomonadati</taxon>
        <taxon>Pseudomonadota</taxon>
        <taxon>Gammaproteobacteria</taxon>
        <taxon>Pseudomonadales</taxon>
        <taxon>Pseudomonadaceae</taxon>
        <taxon>Phytopseudomonas</taxon>
    </lineage>
</organism>
<keyword evidence="4 6" id="KW-0808">Transferase</keyword>
<comment type="cofactor">
    <cofactor evidence="1 6">
        <name>pyridoxal 5'-phosphate</name>
        <dbReference type="ChEBI" id="CHEBI:597326"/>
    </cofactor>
</comment>
<dbReference type="InterPro" id="IPR015421">
    <property type="entry name" value="PyrdxlP-dep_Trfase_major"/>
</dbReference>
<keyword evidence="5" id="KW-0663">Pyridoxal phosphate</keyword>
<dbReference type="Gene3D" id="3.90.1150.10">
    <property type="entry name" value="Aspartate Aminotransferase, domain 1"/>
    <property type="match status" value="1"/>
</dbReference>
<gene>
    <name evidence="8" type="ORF">DNK44_00415</name>
</gene>
<dbReference type="Pfam" id="PF00155">
    <property type="entry name" value="Aminotran_1_2"/>
    <property type="match status" value="1"/>
</dbReference>
<dbReference type="GO" id="GO:0006520">
    <property type="term" value="P:amino acid metabolic process"/>
    <property type="evidence" value="ECO:0007669"/>
    <property type="project" value="InterPro"/>
</dbReference>
<dbReference type="InterPro" id="IPR004839">
    <property type="entry name" value="Aminotransferase_I/II_large"/>
</dbReference>
<dbReference type="Proteomes" id="UP000293172">
    <property type="component" value="Unassembled WGS sequence"/>
</dbReference>
<dbReference type="FunFam" id="3.40.640.10:FF:000033">
    <property type="entry name" value="Aspartate aminotransferase"/>
    <property type="match status" value="1"/>
</dbReference>
<evidence type="ECO:0000256" key="3">
    <source>
        <dbReference type="ARBA" id="ARBA00022576"/>
    </source>
</evidence>
<evidence type="ECO:0000256" key="4">
    <source>
        <dbReference type="ARBA" id="ARBA00022679"/>
    </source>
</evidence>
<evidence type="ECO:0000256" key="2">
    <source>
        <dbReference type="ARBA" id="ARBA00007441"/>
    </source>
</evidence>
<dbReference type="EMBL" id="QJUL01000001">
    <property type="protein sequence ID" value="TBU97485.1"/>
    <property type="molecule type" value="Genomic_DNA"/>
</dbReference>
<evidence type="ECO:0000259" key="7">
    <source>
        <dbReference type="Pfam" id="PF00155"/>
    </source>
</evidence>
<dbReference type="NCBIfam" id="NF004769">
    <property type="entry name" value="PRK06107.1"/>
    <property type="match status" value="1"/>
</dbReference>
<keyword evidence="3 6" id="KW-0032">Aminotransferase</keyword>
<dbReference type="SUPFAM" id="SSF53383">
    <property type="entry name" value="PLP-dependent transferases"/>
    <property type="match status" value="1"/>
</dbReference>
<dbReference type="GO" id="GO:0008483">
    <property type="term" value="F:transaminase activity"/>
    <property type="evidence" value="ECO:0007669"/>
    <property type="project" value="UniProtKB-KW"/>
</dbReference>
<protein>
    <recommendedName>
        <fullName evidence="6">Aminotransferase</fullName>
        <ecNumber evidence="6">2.6.1.-</ecNumber>
    </recommendedName>
</protein>
<dbReference type="InterPro" id="IPR015424">
    <property type="entry name" value="PyrdxlP-dep_Trfase"/>
</dbReference>
<dbReference type="InterPro" id="IPR004838">
    <property type="entry name" value="NHTrfase_class1_PyrdxlP-BS"/>
</dbReference>
<reference evidence="8 9" key="1">
    <citation type="submission" date="2018-06" db="EMBL/GenBank/DDBJ databases">
        <title>Three novel Pseudomonas species isolated from symptomatic oak.</title>
        <authorList>
            <person name="Bueno-Gonzalez V."/>
            <person name="Brady C."/>
        </authorList>
    </citation>
    <scope>NUCLEOTIDE SEQUENCE [LARGE SCALE GENOMIC DNA]</scope>
    <source>
        <strain evidence="8 9">P6B</strain>
    </source>
</reference>
<dbReference type="PROSITE" id="PS00105">
    <property type="entry name" value="AA_TRANSFER_CLASS_1"/>
    <property type="match status" value="1"/>
</dbReference>
<dbReference type="PANTHER" id="PTHR46383">
    <property type="entry name" value="ASPARTATE AMINOTRANSFERASE"/>
    <property type="match status" value="1"/>
</dbReference>
<comment type="similarity">
    <text evidence="2 6">Belongs to the class-I pyridoxal-phosphate-dependent aminotransferase family.</text>
</comment>
<dbReference type="PANTHER" id="PTHR46383:SF1">
    <property type="entry name" value="ASPARTATE AMINOTRANSFERASE"/>
    <property type="match status" value="1"/>
</dbReference>
<evidence type="ECO:0000256" key="1">
    <source>
        <dbReference type="ARBA" id="ARBA00001933"/>
    </source>
</evidence>
<dbReference type="InterPro" id="IPR015422">
    <property type="entry name" value="PyrdxlP-dep_Trfase_small"/>
</dbReference>
<dbReference type="AlphaFoldDB" id="A0A4Q9R9U2"/>
<evidence type="ECO:0000256" key="6">
    <source>
        <dbReference type="RuleBase" id="RU000481"/>
    </source>
</evidence>
<accession>A0A4Q9R9U2</accession>
<dbReference type="GO" id="GO:0030170">
    <property type="term" value="F:pyridoxal phosphate binding"/>
    <property type="evidence" value="ECO:0007669"/>
    <property type="project" value="InterPro"/>
</dbReference>